<proteinExistence type="predicted"/>
<organism evidence="1 3">
    <name type="scientific">Aquisalinus luteolus</name>
    <dbReference type="NCBI Taxonomy" id="1566827"/>
    <lineage>
        <taxon>Bacteria</taxon>
        <taxon>Pseudomonadati</taxon>
        <taxon>Pseudomonadota</taxon>
        <taxon>Alphaproteobacteria</taxon>
        <taxon>Parvularculales</taxon>
        <taxon>Parvularculaceae</taxon>
        <taxon>Aquisalinus</taxon>
    </lineage>
</organism>
<dbReference type="EMBL" id="VCJR02000002">
    <property type="protein sequence ID" value="NHK28333.1"/>
    <property type="molecule type" value="Genomic_DNA"/>
</dbReference>
<evidence type="ECO:0000313" key="3">
    <source>
        <dbReference type="Proteomes" id="UP000621856"/>
    </source>
</evidence>
<reference evidence="2 4" key="2">
    <citation type="submission" date="2020-02" db="EMBL/GenBank/DDBJ databases">
        <title>Genome sequence of Parvularcula flava strain NH6-79.</title>
        <authorList>
            <person name="Abdul Karim M.H."/>
            <person name="Lam M.Q."/>
            <person name="Chen S.J."/>
            <person name="Yahya A."/>
            <person name="Shahir S."/>
            <person name="Shamsir M.S."/>
            <person name="Chong C.S."/>
        </authorList>
    </citation>
    <scope>NUCLEOTIDE SEQUENCE [LARGE SCALE GENOMIC DNA]</scope>
    <source>
        <strain evidence="2 4">NH6-79</strain>
    </source>
</reference>
<keyword evidence="4" id="KW-1185">Reference proteome</keyword>
<dbReference type="Proteomes" id="UP000818603">
    <property type="component" value="Unassembled WGS sequence"/>
</dbReference>
<evidence type="ECO:0000313" key="4">
    <source>
        <dbReference type="Proteomes" id="UP000818603"/>
    </source>
</evidence>
<accession>A0A8J3ER76</accession>
<reference evidence="1" key="1">
    <citation type="journal article" date="2014" name="Int. J. Syst. Evol. Microbiol.">
        <title>Complete genome sequence of Corynebacterium casei LMG S-19264T (=DSM 44701T), isolated from a smear-ripened cheese.</title>
        <authorList>
            <consortium name="US DOE Joint Genome Institute (JGI-PGF)"/>
            <person name="Walter F."/>
            <person name="Albersmeier A."/>
            <person name="Kalinowski J."/>
            <person name="Ruckert C."/>
        </authorList>
    </citation>
    <scope>NUCLEOTIDE SEQUENCE</scope>
    <source>
        <strain evidence="1">CGMCC 1.14984</strain>
    </source>
</reference>
<sequence length="104" mass="11500">MARPVTITLSHDLGKEEARRRIEEGFAKLKGAMTGGMMFKFRESWEEDKLSFTAKGLGQTITGEIDVFPAHVRIVATLPGLLASLAETISGKVEREGRLLLEKK</sequence>
<protein>
    <submittedName>
        <fullName evidence="1">Polyhydroxyalkanoic acid system protein</fullName>
    </submittedName>
</protein>
<evidence type="ECO:0000313" key="1">
    <source>
        <dbReference type="EMBL" id="GGH98160.1"/>
    </source>
</evidence>
<dbReference type="Pfam" id="PF09650">
    <property type="entry name" value="PHA_gran_rgn"/>
    <property type="match status" value="1"/>
</dbReference>
<dbReference type="Proteomes" id="UP000621856">
    <property type="component" value="Unassembled WGS sequence"/>
</dbReference>
<reference evidence="1" key="3">
    <citation type="submission" date="2020-09" db="EMBL/GenBank/DDBJ databases">
        <authorList>
            <person name="Sun Q."/>
            <person name="Zhou Y."/>
        </authorList>
    </citation>
    <scope>NUCLEOTIDE SEQUENCE</scope>
    <source>
        <strain evidence="1">CGMCC 1.14984</strain>
    </source>
</reference>
<dbReference type="EMBL" id="BMGZ01000002">
    <property type="protein sequence ID" value="GGH98160.1"/>
    <property type="molecule type" value="Genomic_DNA"/>
</dbReference>
<evidence type="ECO:0000313" key="2">
    <source>
        <dbReference type="EMBL" id="NHK28333.1"/>
    </source>
</evidence>
<gene>
    <name evidence="2" type="ORF">FF098_010495</name>
    <name evidence="1" type="ORF">GCM10011355_21100</name>
</gene>
<dbReference type="InterPro" id="IPR013433">
    <property type="entry name" value="PHA_gran_rgn"/>
</dbReference>
<comment type="caution">
    <text evidence="1">The sequence shown here is derived from an EMBL/GenBank/DDBJ whole genome shotgun (WGS) entry which is preliminary data.</text>
</comment>
<dbReference type="AlphaFoldDB" id="A0A8J3ER76"/>
<dbReference type="RefSeq" id="WP_155140247.1">
    <property type="nucleotide sequence ID" value="NZ_BMGZ01000002.1"/>
</dbReference>
<name>A0A8J3ER76_9PROT</name>